<accession>A0A1J9PCZ9</accession>
<dbReference type="Proteomes" id="UP000242791">
    <property type="component" value="Unassembled WGS sequence"/>
</dbReference>
<dbReference type="VEuPathDB" id="FungiDB:ACJ73_09141"/>
<evidence type="ECO:0000313" key="1">
    <source>
        <dbReference type="EMBL" id="OJD13910.1"/>
    </source>
</evidence>
<dbReference type="OrthoDB" id="4132742at2759"/>
<protein>
    <submittedName>
        <fullName evidence="1">Uncharacterized protein</fullName>
    </submittedName>
</protein>
<gene>
    <name evidence="1" type="ORF">ACJ73_09141</name>
</gene>
<organism evidence="1 2">
    <name type="scientific">Blastomyces percursus</name>
    <dbReference type="NCBI Taxonomy" id="1658174"/>
    <lineage>
        <taxon>Eukaryota</taxon>
        <taxon>Fungi</taxon>
        <taxon>Dikarya</taxon>
        <taxon>Ascomycota</taxon>
        <taxon>Pezizomycotina</taxon>
        <taxon>Eurotiomycetes</taxon>
        <taxon>Eurotiomycetidae</taxon>
        <taxon>Onygenales</taxon>
        <taxon>Ajellomycetaceae</taxon>
        <taxon>Blastomyces</taxon>
    </lineage>
</organism>
<dbReference type="EMBL" id="LGTZ01002432">
    <property type="protein sequence ID" value="OJD13910.1"/>
    <property type="molecule type" value="Genomic_DNA"/>
</dbReference>
<dbReference type="AlphaFoldDB" id="A0A1J9PCZ9"/>
<keyword evidence="2" id="KW-1185">Reference proteome</keyword>
<evidence type="ECO:0000313" key="2">
    <source>
        <dbReference type="Proteomes" id="UP000242791"/>
    </source>
</evidence>
<sequence>MSDGMLLESQRLSPHMQDSLDNGLFWVCLAARFSSMFDEIYWTFIDKAYYGEFTSLKDRLQYLDEEERSKLDAIYADKMKQAEDGKSDSHYSLDDIMEL</sequence>
<dbReference type="STRING" id="1658174.A0A1J9PCZ9"/>
<proteinExistence type="predicted"/>
<reference evidence="1 2" key="1">
    <citation type="submission" date="2015-08" db="EMBL/GenBank/DDBJ databases">
        <title>Emmonsia species relationships and genome sequence.</title>
        <authorList>
            <person name="Cuomo C.A."/>
            <person name="Schwartz I.S."/>
            <person name="Kenyon C."/>
            <person name="De Hoog G.S."/>
            <person name="Govender N.P."/>
            <person name="Botha A."/>
            <person name="Moreno L."/>
            <person name="De Vries M."/>
            <person name="Munoz J.F."/>
            <person name="Stielow J.B."/>
        </authorList>
    </citation>
    <scope>NUCLEOTIDE SEQUENCE [LARGE SCALE GENOMIC DNA]</scope>
    <source>
        <strain evidence="1 2">EI222</strain>
    </source>
</reference>
<name>A0A1J9PCZ9_9EURO</name>
<comment type="caution">
    <text evidence="1">The sequence shown here is derived from an EMBL/GenBank/DDBJ whole genome shotgun (WGS) entry which is preliminary data.</text>
</comment>